<feature type="region of interest" description="Disordered" evidence="1">
    <location>
        <begin position="496"/>
        <end position="547"/>
    </location>
</feature>
<organism evidence="3 4">
    <name type="scientific">Aspergillus ellipticus CBS 707.79</name>
    <dbReference type="NCBI Taxonomy" id="1448320"/>
    <lineage>
        <taxon>Eukaryota</taxon>
        <taxon>Fungi</taxon>
        <taxon>Dikarya</taxon>
        <taxon>Ascomycota</taxon>
        <taxon>Pezizomycotina</taxon>
        <taxon>Eurotiomycetes</taxon>
        <taxon>Eurotiomycetidae</taxon>
        <taxon>Eurotiales</taxon>
        <taxon>Aspergillaceae</taxon>
        <taxon>Aspergillus</taxon>
        <taxon>Aspergillus subgen. Circumdati</taxon>
    </lineage>
</organism>
<gene>
    <name evidence="3" type="ORF">BO71DRAFT_6466</name>
</gene>
<dbReference type="PANTHER" id="PTHR36102:SF5">
    <property type="entry name" value="YDR124W-LIKE HELICAL BUNDLE DOMAIN-CONTAINING PROTEIN"/>
    <property type="match status" value="1"/>
</dbReference>
<dbReference type="VEuPathDB" id="FungiDB:BO71DRAFT_6466"/>
<evidence type="ECO:0000313" key="4">
    <source>
        <dbReference type="Proteomes" id="UP000247810"/>
    </source>
</evidence>
<evidence type="ECO:0000256" key="1">
    <source>
        <dbReference type="SAM" id="MobiDB-lite"/>
    </source>
</evidence>
<keyword evidence="4" id="KW-1185">Reference proteome</keyword>
<feature type="compositionally biased region" description="Basic and acidic residues" evidence="1">
    <location>
        <begin position="316"/>
        <end position="334"/>
    </location>
</feature>
<evidence type="ECO:0000313" key="3">
    <source>
        <dbReference type="EMBL" id="PYH93182.1"/>
    </source>
</evidence>
<evidence type="ECO:0000259" key="2">
    <source>
        <dbReference type="Pfam" id="PF11001"/>
    </source>
</evidence>
<dbReference type="PANTHER" id="PTHR36102">
    <property type="entry name" value="CHROMOSOME 10, WHOLE GENOME SHOTGUN SEQUENCE"/>
    <property type="match status" value="1"/>
</dbReference>
<reference evidence="3 4" key="1">
    <citation type="submission" date="2018-02" db="EMBL/GenBank/DDBJ databases">
        <title>The genomes of Aspergillus section Nigri reveals drivers in fungal speciation.</title>
        <authorList>
            <consortium name="DOE Joint Genome Institute"/>
            <person name="Vesth T.C."/>
            <person name="Nybo J."/>
            <person name="Theobald S."/>
            <person name="Brandl J."/>
            <person name="Frisvad J.C."/>
            <person name="Nielsen K.F."/>
            <person name="Lyhne E.K."/>
            <person name="Kogle M.E."/>
            <person name="Kuo A."/>
            <person name="Riley R."/>
            <person name="Clum A."/>
            <person name="Nolan M."/>
            <person name="Lipzen A."/>
            <person name="Salamov A."/>
            <person name="Henrissat B."/>
            <person name="Wiebenga A."/>
            <person name="De vries R.P."/>
            <person name="Grigoriev I.V."/>
            <person name="Mortensen U.H."/>
            <person name="Andersen M.R."/>
            <person name="Baker S.E."/>
        </authorList>
    </citation>
    <scope>NUCLEOTIDE SEQUENCE [LARGE SCALE GENOMIC DNA]</scope>
    <source>
        <strain evidence="3 4">CBS 707.79</strain>
    </source>
</reference>
<accession>A0A319EQG2</accession>
<feature type="domain" description="Subtelomeric hrmA-associated cluster protein AFUB-079030/YDR124W-like helical bundle" evidence="2">
    <location>
        <begin position="156"/>
        <end position="291"/>
    </location>
</feature>
<feature type="compositionally biased region" description="Polar residues" evidence="1">
    <location>
        <begin position="525"/>
        <end position="534"/>
    </location>
</feature>
<dbReference type="STRING" id="1448320.A0A319EQG2"/>
<dbReference type="OrthoDB" id="5338458at2759"/>
<dbReference type="AlphaFoldDB" id="A0A319EQG2"/>
<sequence length="547" mass="61546">MVFNTPLMRTGPVKRPHSAVKTEASGWETAPAMIPSSCAPTNLPYAHYALIYLDNMGKLRVAESQSIREQHGSVFTPEVRDRFLEILGAKIGYQKPLIHSVNPAALSYDHFDDMSYHRQEKRRRIHAQNAVPIMQSSGAELLEVPPSPAVNRIALQIGDSDKLEQYFTISFRHFQQVNCRVVCKAFIKFIEPRKQVRHPYNGGRPKPGAPPGTKGDPEKTKPEWWPAGVIHREPDHLKKEERVELLVHIVRRLGGIGITADKLLDIAYDCRRQLKEQEKFSIIEEIFKVRRLEESFERGEVDATTVVYVVDREAHPKGDKDAESVTEVEPKIEPEQPIDAEEAVTPESSVEEISAPFTTMDSMHMPAPRPMPLEEDRGQLYPLPESLSFGEPSRNDRQFFPALPDYSTDYSSHQPIKPPTTPELTTPTEQHAASFEYLTQAPFSNPAAADHRPAALPMQHSVSHYDAWTPSYRQNMFPTLDYGAPTSQPMHYQMPMGSASDHQDINGLPDLSQGRSLFMEPVGSRGSSFRTGSLSHPHFAHANVDQA</sequence>
<dbReference type="InterPro" id="IPR047092">
    <property type="entry name" value="AFUB_07903/YDR124W-like_hel"/>
</dbReference>
<dbReference type="Pfam" id="PF11001">
    <property type="entry name" value="AFUB_07903_YDR124W_hel"/>
    <property type="match status" value="1"/>
</dbReference>
<dbReference type="InterPro" id="IPR021264">
    <property type="entry name" value="AFUB_079030/YDR124W-like"/>
</dbReference>
<feature type="region of interest" description="Disordered" evidence="1">
    <location>
        <begin position="316"/>
        <end position="350"/>
    </location>
</feature>
<proteinExistence type="predicted"/>
<dbReference type="EMBL" id="KZ825898">
    <property type="protein sequence ID" value="PYH93182.1"/>
    <property type="molecule type" value="Genomic_DNA"/>
</dbReference>
<protein>
    <recommendedName>
        <fullName evidence="2">Subtelomeric hrmA-associated cluster protein AFUB-079030/YDR124W-like helical bundle domain-containing protein</fullName>
    </recommendedName>
</protein>
<name>A0A319EQG2_9EURO</name>
<feature type="region of interest" description="Disordered" evidence="1">
    <location>
        <begin position="197"/>
        <end position="223"/>
    </location>
</feature>
<dbReference type="Proteomes" id="UP000247810">
    <property type="component" value="Unassembled WGS sequence"/>
</dbReference>